<dbReference type="Pfam" id="PF13715">
    <property type="entry name" value="CarbopepD_reg_2"/>
    <property type="match status" value="1"/>
</dbReference>
<organism evidence="10 11">
    <name type="scientific">Thermoflavifilum thermophilum</name>
    <dbReference type="NCBI Taxonomy" id="1393122"/>
    <lineage>
        <taxon>Bacteria</taxon>
        <taxon>Pseudomonadati</taxon>
        <taxon>Bacteroidota</taxon>
        <taxon>Chitinophagia</taxon>
        <taxon>Chitinophagales</taxon>
        <taxon>Chitinophagaceae</taxon>
        <taxon>Thermoflavifilum</taxon>
    </lineage>
</organism>
<dbReference type="RefSeq" id="WP_092460151.1">
    <property type="nucleotide sequence ID" value="NZ_FPCJ01000001.1"/>
</dbReference>
<dbReference type="InterPro" id="IPR036942">
    <property type="entry name" value="Beta-barrel_TonB_sf"/>
</dbReference>
<proteinExistence type="inferred from homology"/>
<evidence type="ECO:0000313" key="10">
    <source>
        <dbReference type="EMBL" id="SFV34342.1"/>
    </source>
</evidence>
<comment type="subcellular location">
    <subcellularLocation>
        <location evidence="1 7">Cell outer membrane</location>
        <topology evidence="1 7">Multi-pass membrane protein</topology>
    </subcellularLocation>
</comment>
<dbReference type="OrthoDB" id="9768177at2"/>
<dbReference type="PROSITE" id="PS52016">
    <property type="entry name" value="TONB_DEPENDENT_REC_3"/>
    <property type="match status" value="1"/>
</dbReference>
<evidence type="ECO:0000256" key="8">
    <source>
        <dbReference type="SAM" id="SignalP"/>
    </source>
</evidence>
<dbReference type="SUPFAM" id="SSF49464">
    <property type="entry name" value="Carboxypeptidase regulatory domain-like"/>
    <property type="match status" value="1"/>
</dbReference>
<dbReference type="Gene3D" id="2.170.130.10">
    <property type="entry name" value="TonB-dependent receptor, plug domain"/>
    <property type="match status" value="1"/>
</dbReference>
<dbReference type="EMBL" id="FPCJ01000001">
    <property type="protein sequence ID" value="SFV34342.1"/>
    <property type="molecule type" value="Genomic_DNA"/>
</dbReference>
<dbReference type="GO" id="GO:0009279">
    <property type="term" value="C:cell outer membrane"/>
    <property type="evidence" value="ECO:0007669"/>
    <property type="project" value="UniProtKB-SubCell"/>
</dbReference>
<dbReference type="Proteomes" id="UP000199537">
    <property type="component" value="Unassembled WGS sequence"/>
</dbReference>
<reference evidence="11" key="1">
    <citation type="submission" date="2016-10" db="EMBL/GenBank/DDBJ databases">
        <authorList>
            <person name="Varghese N."/>
            <person name="Submissions S."/>
        </authorList>
    </citation>
    <scope>NUCLEOTIDE SEQUENCE [LARGE SCALE GENOMIC DNA]</scope>
    <source>
        <strain evidence="11">DSM 14807</strain>
    </source>
</reference>
<evidence type="ECO:0000256" key="7">
    <source>
        <dbReference type="PROSITE-ProRule" id="PRU01360"/>
    </source>
</evidence>
<keyword evidence="8" id="KW-0732">Signal</keyword>
<feature type="chain" id="PRO_5011682679" evidence="8">
    <location>
        <begin position="23"/>
        <end position="1063"/>
    </location>
</feature>
<evidence type="ECO:0000259" key="9">
    <source>
        <dbReference type="Pfam" id="PF07715"/>
    </source>
</evidence>
<evidence type="ECO:0000256" key="4">
    <source>
        <dbReference type="ARBA" id="ARBA00022692"/>
    </source>
</evidence>
<dbReference type="Gene3D" id="2.40.170.20">
    <property type="entry name" value="TonB-dependent receptor, beta-barrel domain"/>
    <property type="match status" value="1"/>
</dbReference>
<protein>
    <submittedName>
        <fullName evidence="10">TonB-linked outer membrane protein, SusC/RagA family</fullName>
    </submittedName>
</protein>
<evidence type="ECO:0000256" key="1">
    <source>
        <dbReference type="ARBA" id="ARBA00004571"/>
    </source>
</evidence>
<sequence length="1063" mass="116920">MNRCLLLIILAGLWMFPLFSQAQTRTISGTVNNEDGNPLPGATVRIKEISNLATITDAQGHFQLQVPQTGKTLVVSYIGMQTWQAPIENREHFTITLQPASHLMSDVVVVGYGTEKRADVSSSIASLKASAIQGIPEAGVDQMLQGKVPGVTVSANTGQPGGGVAVRIRGITSVNGSNPLYVIDGVPILTSTTSTSQDQLGGVPGQNVQSVLATLNPNDIASIDILKDASAQAIYGSLGANGVILITTKHGLPGQEGRISYDVYTGWNDVAKKLPLMNLQEYARYYNSVIADFNYMHQVAPSQVGTLDSIGEFKYPELLGEGTNWQDAIFQTGHVQNHQLSFSGSHNRTTYFFSGNYFNQTGTVIGSWFRRYAGRISIDQQVKSWLKAGFSSNLSKTEQKVTLTDGQQSVISVMLYNSPATPVKDLNGNYLTTTNIQGVPFGDQINPVALALLRDVRARQQKAFGNAYVDIQFTPDLGFRNQFNYDYQLTQNTAFQPNIFNPYGNLIIGPSRLREDRGVSLYWGLQSYLTYNHAFGKHQVNIVAGHEAQESNYDGSWVTVTDLTLNIESLAAGTIDPSQTGGGKYQWAMESYFARANYTYDNRYSVSLSLRRDGSSSFGPEKRWGNFPAVSAAWTVTNESFARSWKMLSYLKLRAGCGAVGNQNSPVQNAYSTNIRLATNAIGLFGQSSAPGVPANAGNPALAWESVITYNAGLDGGLLQNRIEFTVDVYKKTTSKTILSVVLPGFAGLDPNPPNNSYQDIEPPVVNAGKMTNTGVDVSLTSHNIQTSNLKWNTTLIFSHYHNILNSLTTQQAALYGKSMDFAPQTLTVTTAGHPVGSFYGFVTDGLYRTMDDLNKGPQPMLPISPTGTWLGDIRYKDLNGDGKITNVDQTFIGNPNPKFTYSISNTLQYKQFDLTLFLNGVYGDQIYNYSRMLTESLFNVYQNQLNTVMDRYTASNPNGKLPRYNQWNNNNLKISDRFIESGSYLRIQDLTIGYTFPEKWIAHLKMSSARVYLSAHNLYTFTRYSGYDPELGAFNNNVLLMNVDYGHYPVPRSFTAGASIQF</sequence>
<evidence type="ECO:0000256" key="2">
    <source>
        <dbReference type="ARBA" id="ARBA00022448"/>
    </source>
</evidence>
<keyword evidence="11" id="KW-1185">Reference proteome</keyword>
<keyword evidence="4 7" id="KW-0812">Transmembrane</keyword>
<dbReference type="InterPro" id="IPR037066">
    <property type="entry name" value="Plug_dom_sf"/>
</dbReference>
<dbReference type="InterPro" id="IPR012910">
    <property type="entry name" value="Plug_dom"/>
</dbReference>
<evidence type="ECO:0000256" key="5">
    <source>
        <dbReference type="ARBA" id="ARBA00023136"/>
    </source>
</evidence>
<dbReference type="InterPro" id="IPR023996">
    <property type="entry name" value="TonB-dep_OMP_SusC/RagA"/>
</dbReference>
<keyword evidence="5 7" id="KW-0472">Membrane</keyword>
<evidence type="ECO:0000256" key="6">
    <source>
        <dbReference type="ARBA" id="ARBA00023237"/>
    </source>
</evidence>
<accession>A0A1I7NI59</accession>
<name>A0A1I7NI59_9BACT</name>
<evidence type="ECO:0000256" key="3">
    <source>
        <dbReference type="ARBA" id="ARBA00022452"/>
    </source>
</evidence>
<dbReference type="NCBIfam" id="TIGR04057">
    <property type="entry name" value="SusC_RagA_signa"/>
    <property type="match status" value="1"/>
</dbReference>
<dbReference type="STRING" id="1393122.SAMN05660895_1973"/>
<dbReference type="AlphaFoldDB" id="A0A1I7NI59"/>
<keyword evidence="2 7" id="KW-0813">Transport</keyword>
<keyword evidence="6 7" id="KW-0998">Cell outer membrane</keyword>
<dbReference type="Pfam" id="PF07715">
    <property type="entry name" value="Plug"/>
    <property type="match status" value="1"/>
</dbReference>
<dbReference type="Gene3D" id="2.60.40.1120">
    <property type="entry name" value="Carboxypeptidase-like, regulatory domain"/>
    <property type="match status" value="1"/>
</dbReference>
<comment type="similarity">
    <text evidence="7">Belongs to the TonB-dependent receptor family.</text>
</comment>
<dbReference type="InterPro" id="IPR039426">
    <property type="entry name" value="TonB-dep_rcpt-like"/>
</dbReference>
<keyword evidence="3 7" id="KW-1134">Transmembrane beta strand</keyword>
<dbReference type="InterPro" id="IPR023997">
    <property type="entry name" value="TonB-dep_OMP_SusC/RagA_CS"/>
</dbReference>
<feature type="domain" description="TonB-dependent receptor plug" evidence="9">
    <location>
        <begin position="118"/>
        <end position="243"/>
    </location>
</feature>
<dbReference type="InterPro" id="IPR008969">
    <property type="entry name" value="CarboxyPept-like_regulatory"/>
</dbReference>
<evidence type="ECO:0000313" key="11">
    <source>
        <dbReference type="Proteomes" id="UP000199537"/>
    </source>
</evidence>
<dbReference type="SUPFAM" id="SSF56935">
    <property type="entry name" value="Porins"/>
    <property type="match status" value="1"/>
</dbReference>
<gene>
    <name evidence="10" type="ORF">SAMN05660895_1973</name>
</gene>
<feature type="signal peptide" evidence="8">
    <location>
        <begin position="1"/>
        <end position="22"/>
    </location>
</feature>
<dbReference type="NCBIfam" id="TIGR04056">
    <property type="entry name" value="OMP_RagA_SusC"/>
    <property type="match status" value="1"/>
</dbReference>